<gene>
    <name evidence="1" type="ORF">LTR37_015858</name>
</gene>
<accession>A0ACC3MQP9</accession>
<dbReference type="EMBL" id="JAUTXU010000182">
    <property type="protein sequence ID" value="KAK3700669.1"/>
    <property type="molecule type" value="Genomic_DNA"/>
</dbReference>
<organism evidence="1 2">
    <name type="scientific">Vermiconidia calcicola</name>
    <dbReference type="NCBI Taxonomy" id="1690605"/>
    <lineage>
        <taxon>Eukaryota</taxon>
        <taxon>Fungi</taxon>
        <taxon>Dikarya</taxon>
        <taxon>Ascomycota</taxon>
        <taxon>Pezizomycotina</taxon>
        <taxon>Dothideomycetes</taxon>
        <taxon>Dothideomycetidae</taxon>
        <taxon>Mycosphaerellales</taxon>
        <taxon>Extremaceae</taxon>
        <taxon>Vermiconidia</taxon>
    </lineage>
</organism>
<sequence>MFVISFALTRDLYSVTLRAQLTVHMDSIAKRVGSLLIDPKYSDMEICCDGRTYRVHRAIVFSRSEDSHDGIVQHTLFDTLTLERLLQFIYQGDYTAKATIPAPAVEEQSHGCVGGAVKAPQSLPPHLRKAPALQHRHTASSRTGHNLAKSPLTAHVYVFAIAEHYGPPELKALALQKFKAARATVQELTESGFLDLAKAVFDSIKHTKDELRKELLSIVVNEHKDWLNKESFTHALASDTALHELTVSIVIAISGQMKGRESQRQADAASQAAANSLLLSDLDQANEGLARSSKRIKVLEQQLSQANEETQKAEAQNFRLEGEVIKNRAKEDSQNATVNLLVSDLDEANEGLARSSSRVKELEGQLHANAMKAKSEVTRLEKDLEASREYASKVCKTAETNFKIATEKATQLKKETDRADSNYRLCGEKDARNSATNADLAAEKAKTNRAISIIQSQVSLVNSVEECRYCGEELNFRLEQDDRSAGYPYNAMLRCCCRTKEYGSRIL</sequence>
<evidence type="ECO:0000313" key="2">
    <source>
        <dbReference type="Proteomes" id="UP001281147"/>
    </source>
</evidence>
<evidence type="ECO:0000313" key="1">
    <source>
        <dbReference type="EMBL" id="KAK3700669.1"/>
    </source>
</evidence>
<proteinExistence type="predicted"/>
<comment type="caution">
    <text evidence="1">The sequence shown here is derived from an EMBL/GenBank/DDBJ whole genome shotgun (WGS) entry which is preliminary data.</text>
</comment>
<name>A0ACC3MQP9_9PEZI</name>
<keyword evidence="2" id="KW-1185">Reference proteome</keyword>
<dbReference type="Proteomes" id="UP001281147">
    <property type="component" value="Unassembled WGS sequence"/>
</dbReference>
<reference evidence="1" key="1">
    <citation type="submission" date="2023-07" db="EMBL/GenBank/DDBJ databases">
        <title>Black Yeasts Isolated from many extreme environments.</title>
        <authorList>
            <person name="Coleine C."/>
            <person name="Stajich J.E."/>
            <person name="Selbmann L."/>
        </authorList>
    </citation>
    <scope>NUCLEOTIDE SEQUENCE</scope>
    <source>
        <strain evidence="1">CCFEE 5714</strain>
    </source>
</reference>
<protein>
    <submittedName>
        <fullName evidence="1">Uncharacterized protein</fullName>
    </submittedName>
</protein>